<evidence type="ECO:0000256" key="7">
    <source>
        <dbReference type="HAMAP-Rule" id="MF_00599"/>
    </source>
</evidence>
<evidence type="ECO:0000256" key="1">
    <source>
        <dbReference type="ARBA" id="ARBA00022475"/>
    </source>
</evidence>
<dbReference type="PANTHER" id="PTHR37485">
    <property type="entry name" value="CELL DIVISION PROTEIN FTSB"/>
    <property type="match status" value="1"/>
</dbReference>
<accession>A0AAX2J800</accession>
<name>A0AAX2J800_KINKI</name>
<comment type="function">
    <text evidence="7">Essential cell division protein. May link together the upstream cell division proteins, which are predominantly cytoplasmic, with the downstream cell division proteins, which are predominantly periplasmic.</text>
</comment>
<dbReference type="PANTHER" id="PTHR37485:SF1">
    <property type="entry name" value="CELL DIVISION PROTEIN FTSB"/>
    <property type="match status" value="1"/>
</dbReference>
<keyword evidence="3 7" id="KW-0812">Transmembrane</keyword>
<evidence type="ECO:0000313" key="9">
    <source>
        <dbReference type="Proteomes" id="UP000248598"/>
    </source>
</evidence>
<evidence type="ECO:0000256" key="6">
    <source>
        <dbReference type="ARBA" id="ARBA00023306"/>
    </source>
</evidence>
<reference evidence="8 9" key="1">
    <citation type="submission" date="2018-06" db="EMBL/GenBank/DDBJ databases">
        <authorList>
            <consortium name="Pathogen Informatics"/>
            <person name="Doyle S."/>
        </authorList>
    </citation>
    <scope>NUCLEOTIDE SEQUENCE [LARGE SCALE GENOMIC DNA]</scope>
    <source>
        <strain evidence="8 9">NCTC10529</strain>
    </source>
</reference>
<dbReference type="GO" id="GO:0043093">
    <property type="term" value="P:FtsZ-dependent cytokinesis"/>
    <property type="evidence" value="ECO:0007669"/>
    <property type="project" value="UniProtKB-UniRule"/>
</dbReference>
<sequence>MKYITWILLAALAMLQYSLWFHQGGLHVQYAQMEKNANNIKQQNDMLRRENEMLRAEVQDLENGFDTKAEIARSEMGYIGDGEIFYNLKPD</sequence>
<organism evidence="8 9">
    <name type="scientific">Kingella kingae</name>
    <dbReference type="NCBI Taxonomy" id="504"/>
    <lineage>
        <taxon>Bacteria</taxon>
        <taxon>Pseudomonadati</taxon>
        <taxon>Pseudomonadota</taxon>
        <taxon>Betaproteobacteria</taxon>
        <taxon>Neisseriales</taxon>
        <taxon>Neisseriaceae</taxon>
        <taxon>Kingella</taxon>
    </lineage>
</organism>
<keyword evidence="4 7" id="KW-1133">Transmembrane helix</keyword>
<comment type="similarity">
    <text evidence="7">Belongs to the FtsB family.</text>
</comment>
<dbReference type="HAMAP" id="MF_00599">
    <property type="entry name" value="FtsB"/>
    <property type="match status" value="1"/>
</dbReference>
<evidence type="ECO:0000256" key="4">
    <source>
        <dbReference type="ARBA" id="ARBA00022989"/>
    </source>
</evidence>
<keyword evidence="5 7" id="KW-0472">Membrane</keyword>
<gene>
    <name evidence="7 8" type="primary">ftsB</name>
    <name evidence="8" type="ORF">NCTC10529_02079</name>
</gene>
<dbReference type="GO" id="GO:0030428">
    <property type="term" value="C:cell septum"/>
    <property type="evidence" value="ECO:0007669"/>
    <property type="project" value="TreeGrafter"/>
</dbReference>
<evidence type="ECO:0000313" key="8">
    <source>
        <dbReference type="EMBL" id="SQH25865.1"/>
    </source>
</evidence>
<feature type="topological domain" description="Periplasmic" evidence="7">
    <location>
        <begin position="22"/>
        <end position="91"/>
    </location>
</feature>
<dbReference type="GeneID" id="93263338"/>
<feature type="coiled-coil region" evidence="7">
    <location>
        <begin position="30"/>
        <end position="64"/>
    </location>
</feature>
<evidence type="ECO:0000256" key="2">
    <source>
        <dbReference type="ARBA" id="ARBA00022618"/>
    </source>
</evidence>
<dbReference type="AlphaFoldDB" id="A0AAX2J800"/>
<keyword evidence="2 7" id="KW-0132">Cell division</keyword>
<evidence type="ECO:0000256" key="5">
    <source>
        <dbReference type="ARBA" id="ARBA00023136"/>
    </source>
</evidence>
<dbReference type="GO" id="GO:0032153">
    <property type="term" value="C:cell division site"/>
    <property type="evidence" value="ECO:0007669"/>
    <property type="project" value="UniProtKB-UniRule"/>
</dbReference>
<evidence type="ECO:0000256" key="3">
    <source>
        <dbReference type="ARBA" id="ARBA00022692"/>
    </source>
</evidence>
<dbReference type="GO" id="GO:0005886">
    <property type="term" value="C:plasma membrane"/>
    <property type="evidence" value="ECO:0007669"/>
    <property type="project" value="UniProtKB-SubCell"/>
</dbReference>
<dbReference type="Pfam" id="PF04977">
    <property type="entry name" value="DivIC"/>
    <property type="match status" value="1"/>
</dbReference>
<feature type="topological domain" description="Cytoplasmic" evidence="7">
    <location>
        <begin position="1"/>
        <end position="3"/>
    </location>
</feature>
<keyword evidence="1 7" id="KW-1003">Cell membrane</keyword>
<keyword evidence="7" id="KW-0175">Coiled coil</keyword>
<dbReference type="Proteomes" id="UP000248598">
    <property type="component" value="Chromosome 1"/>
</dbReference>
<dbReference type="EMBL" id="LS483426">
    <property type="protein sequence ID" value="SQH25865.1"/>
    <property type="molecule type" value="Genomic_DNA"/>
</dbReference>
<comment type="subcellular location">
    <subcellularLocation>
        <location evidence="7">Cell inner membrane</location>
        <topology evidence="7">Single-pass type II membrane protein</topology>
    </subcellularLocation>
    <text evidence="7">Localizes to the division septum.</text>
</comment>
<keyword evidence="7" id="KW-0997">Cell inner membrane</keyword>
<dbReference type="InterPro" id="IPR007060">
    <property type="entry name" value="FtsL/DivIC"/>
</dbReference>
<comment type="subunit">
    <text evidence="7">Part of a complex composed of FtsB, FtsL and FtsQ.</text>
</comment>
<protein>
    <recommendedName>
        <fullName evidence="7">Cell division protein FtsB</fullName>
    </recommendedName>
</protein>
<proteinExistence type="inferred from homology"/>
<dbReference type="InterPro" id="IPR023081">
    <property type="entry name" value="Cell_div_FtsB"/>
</dbReference>
<keyword evidence="6 7" id="KW-0131">Cell cycle</keyword>
<dbReference type="RefSeq" id="WP_003787496.1">
    <property type="nucleotide sequence ID" value="NZ_CP045141.1"/>
</dbReference>